<feature type="domain" description="Homologous-pairing protein 2 winged helix" evidence="6">
    <location>
        <begin position="1"/>
        <end position="53"/>
    </location>
</feature>
<comment type="subcellular location">
    <subcellularLocation>
        <location evidence="1">Nucleus</location>
    </subcellularLocation>
</comment>
<comment type="similarity">
    <text evidence="2">Belongs to the HOP2 family.</text>
</comment>
<dbReference type="InParanoid" id="L2GS99"/>
<evidence type="ECO:0000313" key="8">
    <source>
        <dbReference type="Proteomes" id="UP000011081"/>
    </source>
</evidence>
<dbReference type="InterPro" id="IPR036388">
    <property type="entry name" value="WH-like_DNA-bd_sf"/>
</dbReference>
<dbReference type="PANTHER" id="PTHR15938">
    <property type="entry name" value="TBP-1 INTERACTING PROTEIN"/>
    <property type="match status" value="1"/>
</dbReference>
<dbReference type="HOGENOM" id="CLU_1497331_0_0_1"/>
<dbReference type="EMBL" id="GL877454">
    <property type="protein sequence ID" value="ELA46252.1"/>
    <property type="molecule type" value="Genomic_DNA"/>
</dbReference>
<evidence type="ECO:0000256" key="3">
    <source>
        <dbReference type="ARBA" id="ARBA00023172"/>
    </source>
</evidence>
<organism evidence="7 8">
    <name type="scientific">Vavraia culicis (isolate floridensis)</name>
    <name type="common">Microsporidian parasite</name>
    <dbReference type="NCBI Taxonomy" id="948595"/>
    <lineage>
        <taxon>Eukaryota</taxon>
        <taxon>Fungi</taxon>
        <taxon>Fungi incertae sedis</taxon>
        <taxon>Microsporidia</taxon>
        <taxon>Pleistophoridae</taxon>
        <taxon>Vavraia</taxon>
    </lineage>
</organism>
<evidence type="ECO:0000259" key="6">
    <source>
        <dbReference type="Pfam" id="PF07106"/>
    </source>
</evidence>
<dbReference type="GO" id="GO:0003690">
    <property type="term" value="F:double-stranded DNA binding"/>
    <property type="evidence" value="ECO:0007669"/>
    <property type="project" value="TreeGrafter"/>
</dbReference>
<dbReference type="GO" id="GO:0000709">
    <property type="term" value="P:meiotic joint molecule formation"/>
    <property type="evidence" value="ECO:0007669"/>
    <property type="project" value="TreeGrafter"/>
</dbReference>
<name>L2GS99_VAVCU</name>
<accession>L2GS99</accession>
<evidence type="ECO:0000256" key="5">
    <source>
        <dbReference type="ARBA" id="ARBA00023254"/>
    </source>
</evidence>
<dbReference type="PANTHER" id="PTHR15938:SF0">
    <property type="entry name" value="HOMOLOGOUS-PAIRING PROTEIN 2 HOMOLOG"/>
    <property type="match status" value="1"/>
</dbReference>
<dbReference type="GO" id="GO:0010774">
    <property type="term" value="P:meiotic strand invasion involved in reciprocal meiotic recombination"/>
    <property type="evidence" value="ECO:0007669"/>
    <property type="project" value="TreeGrafter"/>
</dbReference>
<dbReference type="GO" id="GO:0120230">
    <property type="term" value="F:recombinase activator activity"/>
    <property type="evidence" value="ECO:0007669"/>
    <property type="project" value="TreeGrafter"/>
</dbReference>
<reference evidence="8" key="1">
    <citation type="submission" date="2011-03" db="EMBL/GenBank/DDBJ databases">
        <title>The genome sequence of Vavraia culicis strain floridensis.</title>
        <authorList>
            <consortium name="The Broad Institute Genome Sequencing Platform"/>
            <person name="Cuomo C."/>
            <person name="Becnel J."/>
            <person name="Sanscrainte N."/>
            <person name="Young S.K."/>
            <person name="Zeng Q."/>
            <person name="Gargeya S."/>
            <person name="Fitzgerald M."/>
            <person name="Haas B."/>
            <person name="Abouelleil A."/>
            <person name="Alvarado L."/>
            <person name="Arachchi H.M."/>
            <person name="Berlin A."/>
            <person name="Chapman S.B."/>
            <person name="Gearin G."/>
            <person name="Goldberg J."/>
            <person name="Griggs A."/>
            <person name="Gujja S."/>
            <person name="Hansen M."/>
            <person name="Heiman D."/>
            <person name="Howarth C."/>
            <person name="Larimer J."/>
            <person name="Lui A."/>
            <person name="MacDonald P.J.P."/>
            <person name="McCowen C."/>
            <person name="Montmayeur A."/>
            <person name="Murphy C."/>
            <person name="Neiman D."/>
            <person name="Pearson M."/>
            <person name="Priest M."/>
            <person name="Roberts A."/>
            <person name="Saif S."/>
            <person name="Shea T."/>
            <person name="Sisk P."/>
            <person name="Stolte C."/>
            <person name="Sykes S."/>
            <person name="Wortman J."/>
            <person name="Nusbaum C."/>
            <person name="Birren B."/>
        </authorList>
    </citation>
    <scope>NUCLEOTIDE SEQUENCE [LARGE SCALE GENOMIC DNA]</scope>
    <source>
        <strain evidence="8">floridensis</strain>
    </source>
</reference>
<dbReference type="AlphaFoldDB" id="L2GS99"/>
<dbReference type="STRING" id="948595.L2GS99"/>
<evidence type="ECO:0000256" key="4">
    <source>
        <dbReference type="ARBA" id="ARBA00023242"/>
    </source>
</evidence>
<dbReference type="Proteomes" id="UP000011081">
    <property type="component" value="Unassembled WGS sequence"/>
</dbReference>
<keyword evidence="5" id="KW-0469">Meiosis</keyword>
<dbReference type="GO" id="GO:0000794">
    <property type="term" value="C:condensed nuclear chromosome"/>
    <property type="evidence" value="ECO:0007669"/>
    <property type="project" value="TreeGrafter"/>
</dbReference>
<keyword evidence="4" id="KW-0539">Nucleus</keyword>
<dbReference type="GO" id="GO:0007129">
    <property type="term" value="P:homologous chromosome pairing at meiosis"/>
    <property type="evidence" value="ECO:0007669"/>
    <property type="project" value="TreeGrafter"/>
</dbReference>
<dbReference type="Gene3D" id="1.10.10.10">
    <property type="entry name" value="Winged helix-like DNA-binding domain superfamily/Winged helix DNA-binding domain"/>
    <property type="match status" value="1"/>
</dbReference>
<keyword evidence="8" id="KW-1185">Reference proteome</keyword>
<dbReference type="InterPro" id="IPR010776">
    <property type="entry name" value="Hop2_WH_dom"/>
</dbReference>
<dbReference type="RefSeq" id="XP_008075271.1">
    <property type="nucleotide sequence ID" value="XM_008077080.1"/>
</dbReference>
<gene>
    <name evidence="7" type="ORF">VCUG_02261</name>
</gene>
<dbReference type="Pfam" id="PF07106">
    <property type="entry name" value="WHD_TBPIP"/>
    <property type="match status" value="1"/>
</dbReference>
<evidence type="ECO:0000313" key="7">
    <source>
        <dbReference type="EMBL" id="ELA46252.1"/>
    </source>
</evidence>
<dbReference type="GeneID" id="19880125"/>
<dbReference type="OrthoDB" id="272266at2759"/>
<evidence type="ECO:0000256" key="2">
    <source>
        <dbReference type="ARBA" id="ARBA00007922"/>
    </source>
</evidence>
<evidence type="ECO:0000256" key="1">
    <source>
        <dbReference type="ARBA" id="ARBA00004123"/>
    </source>
</evidence>
<dbReference type="GO" id="GO:0120231">
    <property type="term" value="C:DNA recombinase auxiliary factor complex"/>
    <property type="evidence" value="ECO:0007669"/>
    <property type="project" value="TreeGrafter"/>
</dbReference>
<keyword evidence="3" id="KW-0233">DNA recombination</keyword>
<protein>
    <recommendedName>
        <fullName evidence="6">Homologous-pairing protein 2 winged helix domain-containing protein</fullName>
    </recommendedName>
</protein>
<sequence length="180" mass="20536">MELSYRPHSIQDLLIAFKNEIKRATLASALDALVEKDRVISKLYNKSAVYVYNYGNACVNGGDVHEIEERVKGVEQEICGLKDGIARLKEYPSDEQLMHMIVELRERKERVRAEMDEIRKAGIDKKEYDRVMGMYKELVGIKKCRMGILRNIVDELCEGMGKKKGAIVEELGLSGEVLKK</sequence>
<dbReference type="VEuPathDB" id="MicrosporidiaDB:VCUG_02261"/>
<proteinExistence type="inferred from homology"/>